<keyword evidence="2" id="KW-1185">Reference proteome</keyword>
<accession>A0ABS8A1T1</accession>
<sequence length="666" mass="77806">MANEEIGIAPSHIPTVVSGKYEIKADLQNNLSNAKEQEVVFYVAGYNYTIPQNEILTMYPPMEHTGDFAGTFPHIQFRRSTLPWEFNCESQGKKIPYLFLVVLKEDELASGDFEILETNTNDLKDSLEDPEEPKPLKILKGVKGNEELFPSIDFVSQLAHVRVQEHTELKDLNLPKETSIVIAHRMVEPNTKYRAFVCYYSAEVITKEKDKYQLNNSNEKNEYQKTRSCVVLSEWSFESINTQLYQIDTNKLKSHPDFNTFQKDLVDSEVLTLEELKTKANAELAKLISINETYLKERALRWAALPEPKSADDFERTEEINFKEENNYILEYLKYNGKNLKGYLSELELQPFKTNINIKNEAVIKLVDVAKVPLEHQLKGGGKIVSWYQGPFTNWNYSFSLGDLLKDKEWVDIPDHQDYLNLFNDDTKMYDMTYAAAWQLGRLMIMNDNKVLQELKKWKNELQLHNLVQEQNRYSHLPNLKTQAPQISDLLLNYVTELIQFRNFPVYYLLPHADLSTEESIKYFKIDNSWILSFLYGIFSAGPKLSIKDFEEYIIKNKTLNHVFDYNKPYYGILFQSQTMKNWPHLVVELNKNHDFHYITNISNTLRLYITGQKFSDIELYLKNENAHFGKEYNAEAEKFIKITNDSVKLANEYLYKQPKIGLKLN</sequence>
<gene>
    <name evidence="1" type="ORF">JI747_012135</name>
</gene>
<organism evidence="1 2">
    <name type="scientific">Chryseobacterium tagetis</name>
    <dbReference type="NCBI Taxonomy" id="2801334"/>
    <lineage>
        <taxon>Bacteria</taxon>
        <taxon>Pseudomonadati</taxon>
        <taxon>Bacteroidota</taxon>
        <taxon>Flavobacteriia</taxon>
        <taxon>Flavobacteriales</taxon>
        <taxon>Weeksellaceae</taxon>
        <taxon>Chryseobacterium group</taxon>
        <taxon>Chryseobacterium</taxon>
    </lineage>
</organism>
<proteinExistence type="predicted"/>
<comment type="caution">
    <text evidence="1">The sequence shown here is derived from an EMBL/GenBank/DDBJ whole genome shotgun (WGS) entry which is preliminary data.</text>
</comment>
<dbReference type="RefSeq" id="WP_225689022.1">
    <property type="nucleotide sequence ID" value="NZ_JAERSE020000003.1"/>
</dbReference>
<reference evidence="1 2" key="1">
    <citation type="submission" date="2021-09" db="EMBL/GenBank/DDBJ databases">
        <title>Genome sequencing and assembly of Chryseobacterium sp. RG1.</title>
        <authorList>
            <person name="Chhetri G."/>
        </authorList>
    </citation>
    <scope>NUCLEOTIDE SEQUENCE [LARGE SCALE GENOMIC DNA]</scope>
    <source>
        <strain evidence="1 2">RG1</strain>
    </source>
</reference>
<name>A0ABS8A1T1_9FLAO</name>
<dbReference type="Proteomes" id="UP000618240">
    <property type="component" value="Unassembled WGS sequence"/>
</dbReference>
<evidence type="ECO:0000313" key="2">
    <source>
        <dbReference type="Proteomes" id="UP000618240"/>
    </source>
</evidence>
<protein>
    <submittedName>
        <fullName evidence="1">Uncharacterized protein</fullName>
    </submittedName>
</protein>
<dbReference type="EMBL" id="JAERSE020000003">
    <property type="protein sequence ID" value="MCA6067934.1"/>
    <property type="molecule type" value="Genomic_DNA"/>
</dbReference>
<evidence type="ECO:0000313" key="1">
    <source>
        <dbReference type="EMBL" id="MCA6067934.1"/>
    </source>
</evidence>